<dbReference type="AlphaFoldDB" id="A0A085M3K1"/>
<name>A0A085M3K1_9BILA</name>
<dbReference type="Proteomes" id="UP000030764">
    <property type="component" value="Unassembled WGS sequence"/>
</dbReference>
<feature type="compositionally biased region" description="Polar residues" evidence="1">
    <location>
        <begin position="166"/>
        <end position="179"/>
    </location>
</feature>
<evidence type="ECO:0000313" key="3">
    <source>
        <dbReference type="Proteomes" id="UP000030764"/>
    </source>
</evidence>
<feature type="region of interest" description="Disordered" evidence="1">
    <location>
        <begin position="159"/>
        <end position="189"/>
    </location>
</feature>
<reference evidence="2 3" key="1">
    <citation type="journal article" date="2014" name="Nat. Genet.">
        <title>Genome and transcriptome of the porcine whipworm Trichuris suis.</title>
        <authorList>
            <person name="Jex A.R."/>
            <person name="Nejsum P."/>
            <person name="Schwarz E.M."/>
            <person name="Hu L."/>
            <person name="Young N.D."/>
            <person name="Hall R.S."/>
            <person name="Korhonen P.K."/>
            <person name="Liao S."/>
            <person name="Thamsborg S."/>
            <person name="Xia J."/>
            <person name="Xu P."/>
            <person name="Wang S."/>
            <person name="Scheerlinck J.P."/>
            <person name="Hofmann A."/>
            <person name="Sternberg P.W."/>
            <person name="Wang J."/>
            <person name="Gasser R.B."/>
        </authorList>
    </citation>
    <scope>NUCLEOTIDE SEQUENCE [LARGE SCALE GENOMIC DNA]</scope>
    <source>
        <strain evidence="2">DCEP-RM93M</strain>
    </source>
</reference>
<accession>A0A085M3K1</accession>
<protein>
    <submittedName>
        <fullName evidence="2">Uncharacterized protein</fullName>
    </submittedName>
</protein>
<organism evidence="2 3">
    <name type="scientific">Trichuris suis</name>
    <name type="common">pig whipworm</name>
    <dbReference type="NCBI Taxonomy" id="68888"/>
    <lineage>
        <taxon>Eukaryota</taxon>
        <taxon>Metazoa</taxon>
        <taxon>Ecdysozoa</taxon>
        <taxon>Nematoda</taxon>
        <taxon>Enoplea</taxon>
        <taxon>Dorylaimia</taxon>
        <taxon>Trichinellida</taxon>
        <taxon>Trichuridae</taxon>
        <taxon>Trichuris</taxon>
    </lineage>
</organism>
<gene>
    <name evidence="2" type="ORF">M513_07324</name>
</gene>
<proteinExistence type="predicted"/>
<dbReference type="EMBL" id="KL363235">
    <property type="protein sequence ID" value="KFD51797.1"/>
    <property type="molecule type" value="Genomic_DNA"/>
</dbReference>
<evidence type="ECO:0000256" key="1">
    <source>
        <dbReference type="SAM" id="MobiDB-lite"/>
    </source>
</evidence>
<sequence length="189" mass="21225">MVVKSARFNTICDVIYKCLKSRAEIKVSYKACKHIWLKHGCYENAKFYFASRQGKGRMPSHYFDHCTLIQAIVETLDSPHVTKWRPLKCSQKCDGAANPFAFNKSLGRLLYLKEFLFPIGRAGLITPNSQNGKELSCCGVVVDVHKGLVTSYPAESFNDFKDHSGSPRNTRGKTISGTESEMPPVSKLR</sequence>
<keyword evidence="3" id="KW-1185">Reference proteome</keyword>
<evidence type="ECO:0000313" key="2">
    <source>
        <dbReference type="EMBL" id="KFD51797.1"/>
    </source>
</evidence>